<keyword evidence="2" id="KW-1185">Reference proteome</keyword>
<dbReference type="AlphaFoldDB" id="A0A165ZZW0"/>
<dbReference type="STRING" id="66851.MBORA_16310"/>
<proteinExistence type="predicted"/>
<gene>
    <name evidence="1" type="ORF">MBORA_16310</name>
</gene>
<dbReference type="Proteomes" id="UP000077428">
    <property type="component" value="Unassembled WGS sequence"/>
</dbReference>
<comment type="caution">
    <text evidence="1">The sequence shown here is derived from an EMBL/GenBank/DDBJ whole genome shotgun (WGS) entry which is preliminary data.</text>
</comment>
<dbReference type="PATRIC" id="fig|66851.6.peg.1770"/>
<organism evidence="1 2">
    <name type="scientific">Methanobrevibacter oralis</name>
    <dbReference type="NCBI Taxonomy" id="66851"/>
    <lineage>
        <taxon>Archaea</taxon>
        <taxon>Methanobacteriati</taxon>
        <taxon>Methanobacteriota</taxon>
        <taxon>Methanomada group</taxon>
        <taxon>Methanobacteria</taxon>
        <taxon>Methanobacteriales</taxon>
        <taxon>Methanobacteriaceae</taxon>
        <taxon>Methanobrevibacter</taxon>
    </lineage>
</organism>
<accession>A0A165ZZW0</accession>
<protein>
    <submittedName>
        <fullName evidence="1">Uncharacterized protein</fullName>
    </submittedName>
</protein>
<reference evidence="2" key="1">
    <citation type="journal article" date="2016" name="Genome Announc.">
        <title>Draft Genome Sequences of Methanobrevibacter curvatus DSM11111, Methanobrevibacter cuticularis DSM11139, Methanobrevibacter filiformis DSM11501, and Methanobrevibacter oralis DSM7256.</title>
        <authorList>
            <person name="Poehlein A."/>
            <person name="Seedorf H."/>
        </authorList>
    </citation>
    <scope>NUCLEOTIDE SEQUENCE [LARGE SCALE GENOMIC DNA]</scope>
    <source>
        <strain evidence="2">DSM 7256 / JCM 30027 / ZR</strain>
    </source>
</reference>
<sequence>MTENCKYFRHEPDYTPNNFDIYMDYTGIPSNIPKENANDLKNRLQKTMPLTKKIHLNLETETIQKNNVFDIHTLLKIDNKKVKLI</sequence>
<evidence type="ECO:0000313" key="2">
    <source>
        <dbReference type="Proteomes" id="UP000077428"/>
    </source>
</evidence>
<name>A0A165ZZW0_METOA</name>
<dbReference type="EMBL" id="LWMU01000092">
    <property type="protein sequence ID" value="KZX11386.1"/>
    <property type="molecule type" value="Genomic_DNA"/>
</dbReference>
<evidence type="ECO:0000313" key="1">
    <source>
        <dbReference type="EMBL" id="KZX11386.1"/>
    </source>
</evidence>
<dbReference type="RefSeq" id="WP_042693415.1">
    <property type="nucleotide sequence ID" value="NZ_CABMAB010000022.1"/>
</dbReference>